<feature type="compositionally biased region" description="Low complexity" evidence="1">
    <location>
        <begin position="92"/>
        <end position="103"/>
    </location>
</feature>
<proteinExistence type="predicted"/>
<protein>
    <submittedName>
        <fullName evidence="2">Uncharacterized protein</fullName>
    </submittedName>
</protein>
<name>A0AAN8P2P1_9PEZI</name>
<evidence type="ECO:0000256" key="1">
    <source>
        <dbReference type="SAM" id="MobiDB-lite"/>
    </source>
</evidence>
<dbReference type="Proteomes" id="UP001313282">
    <property type="component" value="Unassembled WGS sequence"/>
</dbReference>
<accession>A0AAN8P2P1</accession>
<keyword evidence="3" id="KW-1185">Reference proteome</keyword>
<evidence type="ECO:0000313" key="3">
    <source>
        <dbReference type="Proteomes" id="UP001313282"/>
    </source>
</evidence>
<dbReference type="AlphaFoldDB" id="A0AAN8P2P1"/>
<comment type="caution">
    <text evidence="2">The sequence shown here is derived from an EMBL/GenBank/DDBJ whole genome shotgun (WGS) entry which is preliminary data.</text>
</comment>
<organism evidence="2 3">
    <name type="scientific">Orbilia javanica</name>
    <dbReference type="NCBI Taxonomy" id="47235"/>
    <lineage>
        <taxon>Eukaryota</taxon>
        <taxon>Fungi</taxon>
        <taxon>Dikarya</taxon>
        <taxon>Ascomycota</taxon>
        <taxon>Pezizomycotina</taxon>
        <taxon>Orbiliomycetes</taxon>
        <taxon>Orbiliales</taxon>
        <taxon>Orbiliaceae</taxon>
        <taxon>Orbilia</taxon>
    </lineage>
</organism>
<feature type="region of interest" description="Disordered" evidence="1">
    <location>
        <begin position="89"/>
        <end position="115"/>
    </location>
</feature>
<dbReference type="EMBL" id="JAVHNR010000001">
    <property type="protein sequence ID" value="KAK6357205.1"/>
    <property type="molecule type" value="Genomic_DNA"/>
</dbReference>
<gene>
    <name evidence="2" type="ORF">TWF718_001529</name>
</gene>
<evidence type="ECO:0000313" key="2">
    <source>
        <dbReference type="EMBL" id="KAK6357205.1"/>
    </source>
</evidence>
<sequence length="115" mass="13445">MKVFRNCCEEPLKKYRSQIDPEIRFAHQDASLQNQIYNELLQNIRNDDIQDDLRAVLFDMLESTEEDERWLFQGIVALTLKNSRRRVITVDSESSAAEKASSNSRKKPLAIDERT</sequence>
<reference evidence="2 3" key="1">
    <citation type="submission" date="2019-10" db="EMBL/GenBank/DDBJ databases">
        <authorList>
            <person name="Palmer J.M."/>
        </authorList>
    </citation>
    <scope>NUCLEOTIDE SEQUENCE [LARGE SCALE GENOMIC DNA]</scope>
    <source>
        <strain evidence="2 3">TWF718</strain>
    </source>
</reference>